<reference evidence="1 2" key="1">
    <citation type="submission" date="2023-02" db="EMBL/GenBank/DDBJ databases">
        <title>Genome sequence of Mucilaginibacter jinjuensis strain KACC 16571.</title>
        <authorList>
            <person name="Kim S."/>
            <person name="Heo J."/>
            <person name="Kwon S.-W."/>
        </authorList>
    </citation>
    <scope>NUCLEOTIDE SEQUENCE [LARGE SCALE GENOMIC DNA]</scope>
    <source>
        <strain evidence="1 2">KACC 16571</strain>
    </source>
</reference>
<organism evidence="1 2">
    <name type="scientific">Mucilaginibacter jinjuensis</name>
    <dbReference type="NCBI Taxonomy" id="1176721"/>
    <lineage>
        <taxon>Bacteria</taxon>
        <taxon>Pseudomonadati</taxon>
        <taxon>Bacteroidota</taxon>
        <taxon>Sphingobacteriia</taxon>
        <taxon>Sphingobacteriales</taxon>
        <taxon>Sphingobacteriaceae</taxon>
        <taxon>Mucilaginibacter</taxon>
    </lineage>
</organism>
<dbReference type="RefSeq" id="WP_273629017.1">
    <property type="nucleotide sequence ID" value="NZ_CP117167.1"/>
</dbReference>
<accession>A0ABY7T3C3</accession>
<proteinExistence type="predicted"/>
<gene>
    <name evidence="1" type="ORF">PQO05_18995</name>
</gene>
<dbReference type="Proteomes" id="UP001216139">
    <property type="component" value="Chromosome"/>
</dbReference>
<sequence length="114" mass="13364">MRKLLLTRDSVSMGDDVADNSLEIEVNEDWKIGEILNEVLRINYLPQIWGGKATWSVAFNSPLAIIAQQWKRPKIINSDFPYSNTNKYKDFNRLHFTYHTQKDPDIVYESMSRI</sequence>
<evidence type="ECO:0000313" key="1">
    <source>
        <dbReference type="EMBL" id="WCT10826.1"/>
    </source>
</evidence>
<dbReference type="EMBL" id="CP117167">
    <property type="protein sequence ID" value="WCT10826.1"/>
    <property type="molecule type" value="Genomic_DNA"/>
</dbReference>
<keyword evidence="2" id="KW-1185">Reference proteome</keyword>
<protein>
    <submittedName>
        <fullName evidence="1">Uncharacterized protein</fullName>
    </submittedName>
</protein>
<evidence type="ECO:0000313" key="2">
    <source>
        <dbReference type="Proteomes" id="UP001216139"/>
    </source>
</evidence>
<name>A0ABY7T3C3_9SPHI</name>